<dbReference type="HOGENOM" id="CLU_3273451_0_0_11"/>
<dbReference type="PATRIC" id="fig|1205910.3.peg.3326"/>
<dbReference type="EMBL" id="CP003788">
    <property type="protein sequence ID" value="AFR08803.1"/>
    <property type="molecule type" value="Genomic_DNA"/>
</dbReference>
<organism evidence="1 2">
    <name type="scientific">Nocardiopsis alba (strain ATCC BAA-2165 / BE74)</name>
    <dbReference type="NCBI Taxonomy" id="1205910"/>
    <lineage>
        <taxon>Bacteria</taxon>
        <taxon>Bacillati</taxon>
        <taxon>Actinomycetota</taxon>
        <taxon>Actinomycetes</taxon>
        <taxon>Streptosporangiales</taxon>
        <taxon>Nocardiopsidaceae</taxon>
        <taxon>Nocardiopsis</taxon>
    </lineage>
</organism>
<dbReference type="Proteomes" id="UP000003779">
    <property type="component" value="Chromosome"/>
</dbReference>
<protein>
    <submittedName>
        <fullName evidence="1">Uncharacterized protein</fullName>
    </submittedName>
</protein>
<sequence>MPLRRRVRSTGRSAPLAVMATALLSTGIRQGPCTEEHLDQG</sequence>
<dbReference type="AlphaFoldDB" id="J7L569"/>
<proteinExistence type="predicted"/>
<gene>
    <name evidence="1" type="ordered locus">B005_3518</name>
</gene>
<evidence type="ECO:0000313" key="1">
    <source>
        <dbReference type="EMBL" id="AFR08803.1"/>
    </source>
</evidence>
<reference evidence="1 2" key="1">
    <citation type="journal article" date="2012" name="J. Bacteriol.">
        <title>Whole-Genome Sequence of Nocardiopsis alba Strain ATCC BAA-2165, Associated with Honeybees.</title>
        <authorList>
            <person name="Qiao J."/>
            <person name="Chen L."/>
            <person name="Li Y."/>
            <person name="Wang J."/>
            <person name="Zhang W."/>
            <person name="Chen S."/>
        </authorList>
    </citation>
    <scope>NUCLEOTIDE SEQUENCE [LARGE SCALE GENOMIC DNA]</scope>
    <source>
        <strain evidence="2">ATCC BAA-2165 / BE74</strain>
    </source>
</reference>
<name>J7L569_NOCAA</name>
<accession>J7L569</accession>
<reference evidence="2" key="2">
    <citation type="submission" date="2012-08" db="EMBL/GenBank/DDBJ databases">
        <title>Whole-genome sequence of Nocardiopsis alba strain ATCC BAA-2165 associated with honeybees.</title>
        <authorList>
            <person name="Qiao J."/>
            <person name="Chen L."/>
            <person name="Li Y."/>
            <person name="Wang J."/>
            <person name="Zhang W."/>
            <person name="Chen S."/>
        </authorList>
    </citation>
    <scope>NUCLEOTIDE SEQUENCE [LARGE SCALE GENOMIC DNA]</scope>
    <source>
        <strain evidence="2">ATCC BAA-2165 / BE74</strain>
    </source>
</reference>
<dbReference type="KEGG" id="nal:B005_3518"/>
<evidence type="ECO:0000313" key="2">
    <source>
        <dbReference type="Proteomes" id="UP000003779"/>
    </source>
</evidence>
<dbReference type="STRING" id="1205910.B005_3518"/>